<keyword evidence="4" id="KW-1185">Reference proteome</keyword>
<organism evidence="3 4">
    <name type="scientific">Georgenia soli</name>
    <dbReference type="NCBI Taxonomy" id="638953"/>
    <lineage>
        <taxon>Bacteria</taxon>
        <taxon>Bacillati</taxon>
        <taxon>Actinomycetota</taxon>
        <taxon>Actinomycetes</taxon>
        <taxon>Micrococcales</taxon>
        <taxon>Bogoriellaceae</taxon>
        <taxon>Georgenia</taxon>
    </lineage>
</organism>
<dbReference type="RefSeq" id="WP_098483259.1">
    <property type="nucleotide sequence ID" value="NZ_PDJI01000004.1"/>
</dbReference>
<evidence type="ECO:0000313" key="3">
    <source>
        <dbReference type="EMBL" id="PFG39097.1"/>
    </source>
</evidence>
<keyword evidence="1" id="KW-0547">Nucleotide-binding</keyword>
<comment type="caution">
    <text evidence="3">The sequence shown here is derived from an EMBL/GenBank/DDBJ whole genome shotgun (WGS) entry which is preliminary data.</text>
</comment>
<dbReference type="GO" id="GO:0046872">
    <property type="term" value="F:metal ion binding"/>
    <property type="evidence" value="ECO:0007669"/>
    <property type="project" value="InterPro"/>
</dbReference>
<dbReference type="PANTHER" id="PTHR23132">
    <property type="entry name" value="D-ALANINE--D-ALANINE LIGASE"/>
    <property type="match status" value="1"/>
</dbReference>
<dbReference type="InterPro" id="IPR048764">
    <property type="entry name" value="PylC_N"/>
</dbReference>
<dbReference type="AlphaFoldDB" id="A0A2A9EJ41"/>
<feature type="domain" description="ATP-grasp" evidence="2">
    <location>
        <begin position="136"/>
        <end position="329"/>
    </location>
</feature>
<accession>A0A2A9EJ41</accession>
<name>A0A2A9EJ41_9MICO</name>
<proteinExistence type="predicted"/>
<dbReference type="Pfam" id="PF21360">
    <property type="entry name" value="PylC-like_N"/>
    <property type="match status" value="1"/>
</dbReference>
<evidence type="ECO:0000313" key="4">
    <source>
        <dbReference type="Proteomes" id="UP000222106"/>
    </source>
</evidence>
<dbReference type="PROSITE" id="PS50975">
    <property type="entry name" value="ATP_GRASP"/>
    <property type="match status" value="1"/>
</dbReference>
<dbReference type="Gene3D" id="3.30.470.20">
    <property type="entry name" value="ATP-grasp fold, B domain"/>
    <property type="match status" value="1"/>
</dbReference>
<reference evidence="3 4" key="1">
    <citation type="submission" date="2017-10" db="EMBL/GenBank/DDBJ databases">
        <title>Sequencing the genomes of 1000 actinobacteria strains.</title>
        <authorList>
            <person name="Klenk H.-P."/>
        </authorList>
    </citation>
    <scope>NUCLEOTIDE SEQUENCE [LARGE SCALE GENOMIC DNA]</scope>
    <source>
        <strain evidence="3 4">DSM 21838</strain>
    </source>
</reference>
<dbReference type="Proteomes" id="UP000222106">
    <property type="component" value="Unassembled WGS sequence"/>
</dbReference>
<dbReference type="Pfam" id="PF15632">
    <property type="entry name" value="ATPgrasp_Ter"/>
    <property type="match status" value="1"/>
</dbReference>
<sequence>MTGTGGPTAAPGSAGPVTVVLGSAGRRPYLVEAFRDAVRRLGLAGEVVALEQDPASPALAAADRGIVMPPCDHETYAPAMEEWFGRERPTLFVTVDDVELQVLSEGLADRLRALGCAVAGPGPAGQAPSADKYLMARFLSRVGVSVPRTVLGSRWQSLADDADPGTAFVVKHRFGSGSSGLRLTRRRGLADAVERAAVTARDAHGREALRALDAVVVQERLAGEEYGVDGVFGFGRPAGVLRGTLARRKLRIRAGQTDRAETVDPSPFAPVVARLGAALRPTGLVDLDLVRDHHGVLWVLDINPRFGGGYPFSHVAGADAPAFLLASALGRAPDPALLHYEIGVVAERVEEVRRAEVRAVGRASEEAGTAPAA</sequence>
<evidence type="ECO:0000256" key="1">
    <source>
        <dbReference type="PROSITE-ProRule" id="PRU00409"/>
    </source>
</evidence>
<dbReference type="Gene3D" id="3.40.50.20">
    <property type="match status" value="1"/>
</dbReference>
<gene>
    <name evidence="3" type="ORF">ATJ97_1592</name>
</gene>
<dbReference type="InterPro" id="IPR011761">
    <property type="entry name" value="ATP-grasp"/>
</dbReference>
<dbReference type="EMBL" id="PDJI01000004">
    <property type="protein sequence ID" value="PFG39097.1"/>
    <property type="molecule type" value="Genomic_DNA"/>
</dbReference>
<evidence type="ECO:0000259" key="2">
    <source>
        <dbReference type="PROSITE" id="PS50975"/>
    </source>
</evidence>
<dbReference type="GO" id="GO:0008716">
    <property type="term" value="F:D-alanine-D-alanine ligase activity"/>
    <property type="evidence" value="ECO:0007669"/>
    <property type="project" value="TreeGrafter"/>
</dbReference>
<dbReference type="SUPFAM" id="SSF56059">
    <property type="entry name" value="Glutathione synthetase ATP-binding domain-like"/>
    <property type="match status" value="1"/>
</dbReference>
<dbReference type="GO" id="GO:0005524">
    <property type="term" value="F:ATP binding"/>
    <property type="evidence" value="ECO:0007669"/>
    <property type="project" value="UniProtKB-UniRule"/>
</dbReference>
<keyword evidence="1" id="KW-0067">ATP-binding</keyword>
<dbReference type="PANTHER" id="PTHR23132:SF23">
    <property type="entry name" value="D-ALANINE--D-ALANINE LIGASE B"/>
    <property type="match status" value="1"/>
</dbReference>
<protein>
    <submittedName>
        <fullName evidence="3">Carbamoyl-phosphate synthase large subunit</fullName>
    </submittedName>
</protein>
<dbReference type="OrthoDB" id="4423634at2"/>